<dbReference type="AlphaFoldDB" id="A0A9X2XUN9"/>
<dbReference type="SUPFAM" id="SSF88946">
    <property type="entry name" value="Sigma2 domain of RNA polymerase sigma factors"/>
    <property type="match status" value="1"/>
</dbReference>
<dbReference type="PANTHER" id="PTHR43133">
    <property type="entry name" value="RNA POLYMERASE ECF-TYPE SIGMA FACTO"/>
    <property type="match status" value="1"/>
</dbReference>
<keyword evidence="4" id="KW-0804">Transcription</keyword>
<dbReference type="Proteomes" id="UP001155483">
    <property type="component" value="Unassembled WGS sequence"/>
</dbReference>
<evidence type="ECO:0000259" key="5">
    <source>
        <dbReference type="Pfam" id="PF04542"/>
    </source>
</evidence>
<dbReference type="InterPro" id="IPR007627">
    <property type="entry name" value="RNA_pol_sigma70_r2"/>
</dbReference>
<dbReference type="InterPro" id="IPR014327">
    <property type="entry name" value="RNA_pol_sigma70_bacteroid"/>
</dbReference>
<evidence type="ECO:0000259" key="6">
    <source>
        <dbReference type="Pfam" id="PF08281"/>
    </source>
</evidence>
<keyword evidence="8" id="KW-1185">Reference proteome</keyword>
<feature type="domain" description="RNA polymerase sigma factor 70 region 4 type 2" evidence="6">
    <location>
        <begin position="136"/>
        <end position="186"/>
    </location>
</feature>
<dbReference type="Pfam" id="PF04542">
    <property type="entry name" value="Sigma70_r2"/>
    <property type="match status" value="1"/>
</dbReference>
<dbReference type="PANTHER" id="PTHR43133:SF46">
    <property type="entry name" value="RNA POLYMERASE SIGMA-70 FACTOR ECF SUBFAMILY"/>
    <property type="match status" value="1"/>
</dbReference>
<dbReference type="EMBL" id="JAOTIF010000003">
    <property type="protein sequence ID" value="MCU7548965.1"/>
    <property type="molecule type" value="Genomic_DNA"/>
</dbReference>
<organism evidence="7 8">
    <name type="scientific">Paraflavisolibacter caeni</name>
    <dbReference type="NCBI Taxonomy" id="2982496"/>
    <lineage>
        <taxon>Bacteria</taxon>
        <taxon>Pseudomonadati</taxon>
        <taxon>Bacteroidota</taxon>
        <taxon>Chitinophagia</taxon>
        <taxon>Chitinophagales</taxon>
        <taxon>Chitinophagaceae</taxon>
        <taxon>Paraflavisolibacter</taxon>
    </lineage>
</organism>
<dbReference type="GO" id="GO:0006352">
    <property type="term" value="P:DNA-templated transcription initiation"/>
    <property type="evidence" value="ECO:0007669"/>
    <property type="project" value="InterPro"/>
</dbReference>
<dbReference type="GO" id="GO:0016987">
    <property type="term" value="F:sigma factor activity"/>
    <property type="evidence" value="ECO:0007669"/>
    <property type="project" value="UniProtKB-KW"/>
</dbReference>
<dbReference type="InterPro" id="IPR013249">
    <property type="entry name" value="RNA_pol_sigma70_r4_t2"/>
</dbReference>
<dbReference type="Gene3D" id="1.10.10.10">
    <property type="entry name" value="Winged helix-like DNA-binding domain superfamily/Winged helix DNA-binding domain"/>
    <property type="match status" value="1"/>
</dbReference>
<dbReference type="InterPro" id="IPR036388">
    <property type="entry name" value="WH-like_DNA-bd_sf"/>
</dbReference>
<dbReference type="InterPro" id="IPR013325">
    <property type="entry name" value="RNA_pol_sigma_r2"/>
</dbReference>
<feature type="domain" description="RNA polymerase sigma-70 region 2" evidence="5">
    <location>
        <begin position="39"/>
        <end position="104"/>
    </location>
</feature>
<evidence type="ECO:0000313" key="7">
    <source>
        <dbReference type="EMBL" id="MCU7548965.1"/>
    </source>
</evidence>
<protein>
    <submittedName>
        <fullName evidence="7">RNA polymerase sigma-70 factor</fullName>
    </submittedName>
</protein>
<dbReference type="Pfam" id="PF08281">
    <property type="entry name" value="Sigma70_r4_2"/>
    <property type="match status" value="1"/>
</dbReference>
<accession>A0A9X2XUN9</accession>
<dbReference type="RefSeq" id="WP_279296409.1">
    <property type="nucleotide sequence ID" value="NZ_JAOTIF010000003.1"/>
</dbReference>
<comment type="similarity">
    <text evidence="1">Belongs to the sigma-70 factor family. ECF subfamily.</text>
</comment>
<keyword evidence="2" id="KW-0805">Transcription regulation</keyword>
<keyword evidence="3" id="KW-0731">Sigma factor</keyword>
<dbReference type="Gene3D" id="1.10.1740.10">
    <property type="match status" value="1"/>
</dbReference>
<gene>
    <name evidence="7" type="ORF">OCK74_07545</name>
</gene>
<dbReference type="NCBIfam" id="TIGR02937">
    <property type="entry name" value="sigma70-ECF"/>
    <property type="match status" value="1"/>
</dbReference>
<dbReference type="SUPFAM" id="SSF88659">
    <property type="entry name" value="Sigma3 and sigma4 domains of RNA polymerase sigma factors"/>
    <property type="match status" value="1"/>
</dbReference>
<evidence type="ECO:0000256" key="1">
    <source>
        <dbReference type="ARBA" id="ARBA00010641"/>
    </source>
</evidence>
<sequence length="210" mass="24236">MAEAVFQIPVFQAFRMESNERELISLLESRNEAAFEHVFKSHFKGLHGYACSILKDEAAAEEMVQNVFFKLWERTGNLSLSGSLTAYLYRAVNNECLNYLKHQKVKMKHGLFVAHRKEELAESASGKLQLRELEARLQSAMNDLPEQCRMIFQLSRFEELRYREIAEQLGLSIKTVENQMGKALKILREKLADLLPAAILFLFQILKNIP</sequence>
<dbReference type="InterPro" id="IPR013324">
    <property type="entry name" value="RNA_pol_sigma_r3/r4-like"/>
</dbReference>
<proteinExistence type="inferred from homology"/>
<dbReference type="InterPro" id="IPR014284">
    <property type="entry name" value="RNA_pol_sigma-70_dom"/>
</dbReference>
<dbReference type="GO" id="GO:0003677">
    <property type="term" value="F:DNA binding"/>
    <property type="evidence" value="ECO:0007669"/>
    <property type="project" value="InterPro"/>
</dbReference>
<reference evidence="7" key="1">
    <citation type="submission" date="2022-09" db="EMBL/GenBank/DDBJ databases">
        <authorList>
            <person name="Yuan C."/>
            <person name="Ke Z."/>
        </authorList>
    </citation>
    <scope>NUCLEOTIDE SEQUENCE</scope>
    <source>
        <strain evidence="7">LB-8</strain>
    </source>
</reference>
<name>A0A9X2XUN9_9BACT</name>
<dbReference type="CDD" id="cd06171">
    <property type="entry name" value="Sigma70_r4"/>
    <property type="match status" value="1"/>
</dbReference>
<evidence type="ECO:0000256" key="3">
    <source>
        <dbReference type="ARBA" id="ARBA00023082"/>
    </source>
</evidence>
<dbReference type="InterPro" id="IPR039425">
    <property type="entry name" value="RNA_pol_sigma-70-like"/>
</dbReference>
<comment type="caution">
    <text evidence="7">The sequence shown here is derived from an EMBL/GenBank/DDBJ whole genome shotgun (WGS) entry which is preliminary data.</text>
</comment>
<reference evidence="7" key="2">
    <citation type="submission" date="2023-04" db="EMBL/GenBank/DDBJ databases">
        <title>Paracnuella aquatica gen. nov., sp. nov., a member of the family Chitinophagaceae isolated from a hot spring.</title>
        <authorList>
            <person name="Wang C."/>
        </authorList>
    </citation>
    <scope>NUCLEOTIDE SEQUENCE</scope>
    <source>
        <strain evidence="7">LB-8</strain>
    </source>
</reference>
<evidence type="ECO:0000256" key="4">
    <source>
        <dbReference type="ARBA" id="ARBA00023163"/>
    </source>
</evidence>
<dbReference type="NCBIfam" id="TIGR02985">
    <property type="entry name" value="Sig70_bacteroi1"/>
    <property type="match status" value="1"/>
</dbReference>
<evidence type="ECO:0000313" key="8">
    <source>
        <dbReference type="Proteomes" id="UP001155483"/>
    </source>
</evidence>
<evidence type="ECO:0000256" key="2">
    <source>
        <dbReference type="ARBA" id="ARBA00023015"/>
    </source>
</evidence>